<evidence type="ECO:0000256" key="3">
    <source>
        <dbReference type="ARBA" id="ARBA00022801"/>
    </source>
</evidence>
<feature type="domain" description="Calpain catalytic" evidence="8">
    <location>
        <begin position="75"/>
        <end position="395"/>
    </location>
</feature>
<feature type="active site" evidence="5 6">
    <location>
        <position position="334"/>
    </location>
</feature>
<comment type="similarity">
    <text evidence="1">Belongs to the peptidase C2 family.</text>
</comment>
<dbReference type="PANTHER" id="PTHR10183">
    <property type="entry name" value="CALPAIN"/>
    <property type="match status" value="1"/>
</dbReference>
<name>A0A0C3QR54_9AGAM</name>
<organism evidence="9 10">
    <name type="scientific">Tulasnella calospora MUT 4182</name>
    <dbReference type="NCBI Taxonomy" id="1051891"/>
    <lineage>
        <taxon>Eukaryota</taxon>
        <taxon>Fungi</taxon>
        <taxon>Dikarya</taxon>
        <taxon>Basidiomycota</taxon>
        <taxon>Agaricomycotina</taxon>
        <taxon>Agaricomycetes</taxon>
        <taxon>Cantharellales</taxon>
        <taxon>Tulasnellaceae</taxon>
        <taxon>Tulasnella</taxon>
    </lineage>
</organism>
<proteinExistence type="inferred from homology"/>
<dbReference type="GO" id="GO:0006508">
    <property type="term" value="P:proteolysis"/>
    <property type="evidence" value="ECO:0007669"/>
    <property type="project" value="UniProtKB-KW"/>
</dbReference>
<dbReference type="STRING" id="1051891.A0A0C3QR54"/>
<dbReference type="OrthoDB" id="424753at2759"/>
<reference evidence="10" key="2">
    <citation type="submission" date="2015-01" db="EMBL/GenBank/DDBJ databases">
        <title>Evolutionary Origins and Diversification of the Mycorrhizal Mutualists.</title>
        <authorList>
            <consortium name="DOE Joint Genome Institute"/>
            <consortium name="Mycorrhizal Genomics Consortium"/>
            <person name="Kohler A."/>
            <person name="Kuo A."/>
            <person name="Nagy L.G."/>
            <person name="Floudas D."/>
            <person name="Copeland A."/>
            <person name="Barry K.W."/>
            <person name="Cichocki N."/>
            <person name="Veneault-Fourrey C."/>
            <person name="LaButti K."/>
            <person name="Lindquist E.A."/>
            <person name="Lipzen A."/>
            <person name="Lundell T."/>
            <person name="Morin E."/>
            <person name="Murat C."/>
            <person name="Riley R."/>
            <person name="Ohm R."/>
            <person name="Sun H."/>
            <person name="Tunlid A."/>
            <person name="Henrissat B."/>
            <person name="Grigoriev I.V."/>
            <person name="Hibbett D.S."/>
            <person name="Martin F."/>
        </authorList>
    </citation>
    <scope>NUCLEOTIDE SEQUENCE [LARGE SCALE GENOMIC DNA]</scope>
    <source>
        <strain evidence="10">MUT 4182</strain>
    </source>
</reference>
<dbReference type="PROSITE" id="PS50203">
    <property type="entry name" value="CALPAIN_CAT"/>
    <property type="match status" value="1"/>
</dbReference>
<dbReference type="Proteomes" id="UP000054248">
    <property type="component" value="Unassembled WGS sequence"/>
</dbReference>
<dbReference type="PANTHER" id="PTHR10183:SF379">
    <property type="entry name" value="CALPAIN-5"/>
    <property type="match status" value="1"/>
</dbReference>
<dbReference type="CDD" id="cd00044">
    <property type="entry name" value="CysPc"/>
    <property type="match status" value="1"/>
</dbReference>
<dbReference type="EMBL" id="KN822965">
    <property type="protein sequence ID" value="KIO31141.1"/>
    <property type="molecule type" value="Genomic_DNA"/>
</dbReference>
<dbReference type="InterPro" id="IPR038765">
    <property type="entry name" value="Papain-like_cys_pep_sf"/>
</dbReference>
<evidence type="ECO:0000256" key="7">
    <source>
        <dbReference type="SAM" id="MobiDB-lite"/>
    </source>
</evidence>
<evidence type="ECO:0000259" key="8">
    <source>
        <dbReference type="PROSITE" id="PS50203"/>
    </source>
</evidence>
<feature type="region of interest" description="Disordered" evidence="7">
    <location>
        <begin position="585"/>
        <end position="632"/>
    </location>
</feature>
<feature type="compositionally biased region" description="Polar residues" evidence="7">
    <location>
        <begin position="688"/>
        <end position="698"/>
    </location>
</feature>
<dbReference type="InterPro" id="IPR000169">
    <property type="entry name" value="Pept_cys_AS"/>
</dbReference>
<keyword evidence="3 6" id="KW-0378">Hydrolase</keyword>
<evidence type="ECO:0000256" key="5">
    <source>
        <dbReference type="PIRSR" id="PIRSR622684-1"/>
    </source>
</evidence>
<sequence>MASFLAPLGYWPRQRRETLLKDQAGILVTQGLSEAIERCRSKVRRLGHECRQRKRKYRDLEFDLLEDRDRCLNRLGYDPASPKYTPADVRRIPDIVDNPQFTVNGATAGDICQGALGNCWFLSALTVIATAQLIEKICRDEEMGIYGFIFWRDSGWVGVIVDDLVFTKVRPWDALSPGERDVYRNDRRTYNSTARRGLFTNLYFAKSRTGNETWVPLIEKAYAKLHGDYESLEGGFTSEGVEDLTGGVSTLIYLGDIPNVDDFWNEELSKVGEDRLFACFTPGSTPGGADRDLQPLGALEIEGLLTNHAYSITKAVEFTSKDRKHRGRFLRIRNPWGRKEWSGRWSDGSEEWNEKWTEELRAALGDYRFGDDGEFVQEYSDFLDCWGIIERSRLFGAGWIMSSQWLQMPPDTHLRPWSLGEVSYITGSLGAEGLSETIIVLAQRDTRYFHQLSGPYLWSMDFLLYPRGEDLPIARSVHSTLWDRSVKLEILLEPGEYVVHARLDCKRKIVSPSTAPVDWRKCHRKQMEQTASAMVAANCNHGLLPFQYLSVPPAAFAGRDLSEIELQLNYEALRAKFEPQAPAQFVESPMQKPQRPRNKSHESPGTSVSGALSPVENGGTSCASSIRARPSPRGTTALSALAVPLHSESIAACPIVESPTQIHHSPPNQPSEHRKASGRPQVPGRWPTLSSRRSTANVYSPPGNVVPGDAASVIGDSPPWEDVAKKKLEYARNDDRKYKHEGFLCKDCQEEIVGPMIRCLEIMCHGCHLCLDCMEKGPDHKNHRFIVSTCAEDDKTLASGHRPTPLCDADPPSDLVIGLRIYTRSTAKATVKGQLRTGSILRKHFFTPKTTES</sequence>
<dbReference type="PROSITE" id="PS00139">
    <property type="entry name" value="THIOL_PROTEASE_CYS"/>
    <property type="match status" value="1"/>
</dbReference>
<dbReference type="GO" id="GO:0004198">
    <property type="term" value="F:calcium-dependent cysteine-type endopeptidase activity"/>
    <property type="evidence" value="ECO:0007669"/>
    <property type="project" value="InterPro"/>
</dbReference>
<evidence type="ECO:0000256" key="6">
    <source>
        <dbReference type="PROSITE-ProRule" id="PRU00239"/>
    </source>
</evidence>
<evidence type="ECO:0000256" key="1">
    <source>
        <dbReference type="ARBA" id="ARBA00007623"/>
    </source>
</evidence>
<protein>
    <recommendedName>
        <fullName evidence="8">Calpain catalytic domain-containing protein</fullName>
    </recommendedName>
</protein>
<keyword evidence="2 6" id="KW-0645">Protease</keyword>
<dbReference type="Gene3D" id="3.90.70.10">
    <property type="entry name" value="Cysteine proteinases"/>
    <property type="match status" value="1"/>
</dbReference>
<dbReference type="SUPFAM" id="SSF54001">
    <property type="entry name" value="Cysteine proteinases"/>
    <property type="match status" value="1"/>
</dbReference>
<feature type="active site" evidence="5 6">
    <location>
        <position position="119"/>
    </location>
</feature>
<dbReference type="InterPro" id="IPR022684">
    <property type="entry name" value="Calpain_cysteine_protease"/>
</dbReference>
<keyword evidence="10" id="KW-1185">Reference proteome</keyword>
<keyword evidence="4 6" id="KW-0788">Thiol protease</keyword>
<dbReference type="Pfam" id="PF00648">
    <property type="entry name" value="Peptidase_C2"/>
    <property type="match status" value="1"/>
</dbReference>
<feature type="region of interest" description="Disordered" evidence="7">
    <location>
        <begin position="658"/>
        <end position="704"/>
    </location>
</feature>
<accession>A0A0C3QR54</accession>
<dbReference type="InterPro" id="IPR001300">
    <property type="entry name" value="Peptidase_C2_calpain_cat"/>
</dbReference>
<gene>
    <name evidence="9" type="ORF">M407DRAFT_19773</name>
</gene>
<evidence type="ECO:0000256" key="4">
    <source>
        <dbReference type="ARBA" id="ARBA00022807"/>
    </source>
</evidence>
<evidence type="ECO:0000313" key="10">
    <source>
        <dbReference type="Proteomes" id="UP000054248"/>
    </source>
</evidence>
<dbReference type="AlphaFoldDB" id="A0A0C3QR54"/>
<feature type="active site" evidence="5 6">
    <location>
        <position position="308"/>
    </location>
</feature>
<dbReference type="SMART" id="SM00230">
    <property type="entry name" value="CysPc"/>
    <property type="match status" value="1"/>
</dbReference>
<evidence type="ECO:0000313" key="9">
    <source>
        <dbReference type="EMBL" id="KIO31141.1"/>
    </source>
</evidence>
<evidence type="ECO:0000256" key="2">
    <source>
        <dbReference type="ARBA" id="ARBA00022670"/>
    </source>
</evidence>
<reference evidence="9 10" key="1">
    <citation type="submission" date="2014-04" db="EMBL/GenBank/DDBJ databases">
        <authorList>
            <consortium name="DOE Joint Genome Institute"/>
            <person name="Kuo A."/>
            <person name="Girlanda M."/>
            <person name="Perotto S."/>
            <person name="Kohler A."/>
            <person name="Nagy L.G."/>
            <person name="Floudas D."/>
            <person name="Copeland A."/>
            <person name="Barry K.W."/>
            <person name="Cichocki N."/>
            <person name="Veneault-Fourrey C."/>
            <person name="LaButti K."/>
            <person name="Lindquist E.A."/>
            <person name="Lipzen A."/>
            <person name="Lundell T."/>
            <person name="Morin E."/>
            <person name="Murat C."/>
            <person name="Sun H."/>
            <person name="Tunlid A."/>
            <person name="Henrissat B."/>
            <person name="Grigoriev I.V."/>
            <person name="Hibbett D.S."/>
            <person name="Martin F."/>
            <person name="Nordberg H.P."/>
            <person name="Cantor M.N."/>
            <person name="Hua S.X."/>
        </authorList>
    </citation>
    <scope>NUCLEOTIDE SEQUENCE [LARGE SCALE GENOMIC DNA]</scope>
    <source>
        <strain evidence="9 10">MUT 4182</strain>
    </source>
</reference>
<dbReference type="HOGENOM" id="CLU_006072_2_1_1"/>
<dbReference type="SUPFAM" id="SSF57850">
    <property type="entry name" value="RING/U-box"/>
    <property type="match status" value="1"/>
</dbReference>
<dbReference type="PRINTS" id="PR00704">
    <property type="entry name" value="CALPAIN"/>
</dbReference>